<proteinExistence type="inferred from homology"/>
<feature type="compositionally biased region" description="Basic residues" evidence="3">
    <location>
        <begin position="413"/>
        <end position="424"/>
    </location>
</feature>
<dbReference type="SMART" id="SM00220">
    <property type="entry name" value="S_TKc"/>
    <property type="match status" value="1"/>
</dbReference>
<dbReference type="InterPro" id="IPR017441">
    <property type="entry name" value="Protein_kinase_ATP_BS"/>
</dbReference>
<dbReference type="AlphaFoldDB" id="A0A8H7PH12"/>
<dbReference type="PANTHER" id="PTHR48014:SF21">
    <property type="entry name" value="SERINE_THREONINE-PROTEIN KINASE FRAY2"/>
    <property type="match status" value="1"/>
</dbReference>
<feature type="compositionally biased region" description="Basic and acidic residues" evidence="3">
    <location>
        <begin position="699"/>
        <end position="713"/>
    </location>
</feature>
<feature type="binding site" evidence="2">
    <location>
        <position position="157"/>
    </location>
    <ligand>
        <name>ATP</name>
        <dbReference type="ChEBI" id="CHEBI:30616"/>
    </ligand>
</feature>
<dbReference type="PROSITE" id="PS50011">
    <property type="entry name" value="PROTEIN_KINASE_DOM"/>
    <property type="match status" value="1"/>
</dbReference>
<keyword evidence="2" id="KW-0547">Nucleotide-binding</keyword>
<evidence type="ECO:0000256" key="2">
    <source>
        <dbReference type="PROSITE-ProRule" id="PRU10141"/>
    </source>
</evidence>
<feature type="domain" description="Protein kinase" evidence="4">
    <location>
        <begin position="128"/>
        <end position="389"/>
    </location>
</feature>
<feature type="compositionally biased region" description="Low complexity" evidence="3">
    <location>
        <begin position="29"/>
        <end position="42"/>
    </location>
</feature>
<feature type="compositionally biased region" description="Polar residues" evidence="3">
    <location>
        <begin position="43"/>
        <end position="63"/>
    </location>
</feature>
<reference evidence="5" key="1">
    <citation type="submission" date="2020-12" db="EMBL/GenBank/DDBJ databases">
        <title>Metabolic potential, ecology and presence of endohyphal bacteria is reflected in genomic diversity of Mucoromycotina.</title>
        <authorList>
            <person name="Muszewska A."/>
            <person name="Okrasinska A."/>
            <person name="Steczkiewicz K."/>
            <person name="Drgas O."/>
            <person name="Orlowska M."/>
            <person name="Perlinska-Lenart U."/>
            <person name="Aleksandrzak-Piekarczyk T."/>
            <person name="Szatraj K."/>
            <person name="Zielenkiewicz U."/>
            <person name="Pilsyk S."/>
            <person name="Malc E."/>
            <person name="Mieczkowski P."/>
            <person name="Kruszewska J.S."/>
            <person name="Biernat P."/>
            <person name="Pawlowska J."/>
        </authorList>
    </citation>
    <scope>NUCLEOTIDE SEQUENCE</scope>
    <source>
        <strain evidence="5">WA0000067209</strain>
    </source>
</reference>
<dbReference type="FunFam" id="1.10.510.10:FF:000947">
    <property type="entry name" value="serine/threonine-protein kinase OSR1"/>
    <property type="match status" value="1"/>
</dbReference>
<comment type="similarity">
    <text evidence="1">Belongs to the protein kinase superfamily. STE Ser/Thr protein kinase family. STE20 subfamily.</text>
</comment>
<dbReference type="InterPro" id="IPR000719">
    <property type="entry name" value="Prot_kinase_dom"/>
</dbReference>
<dbReference type="PANTHER" id="PTHR48014">
    <property type="entry name" value="SERINE/THREONINE-PROTEIN KINASE FRAY2"/>
    <property type="match status" value="1"/>
</dbReference>
<feature type="compositionally biased region" description="Polar residues" evidence="3">
    <location>
        <begin position="504"/>
        <end position="519"/>
    </location>
</feature>
<dbReference type="InterPro" id="IPR047173">
    <property type="entry name" value="STRAD_A/B-like"/>
</dbReference>
<dbReference type="Gene3D" id="3.30.200.20">
    <property type="entry name" value="Phosphorylase Kinase, domain 1"/>
    <property type="match status" value="1"/>
</dbReference>
<dbReference type="PROSITE" id="PS00107">
    <property type="entry name" value="PROTEIN_KINASE_ATP"/>
    <property type="match status" value="1"/>
</dbReference>
<evidence type="ECO:0000313" key="6">
    <source>
        <dbReference type="Proteomes" id="UP000654370"/>
    </source>
</evidence>
<feature type="region of interest" description="Disordered" evidence="3">
    <location>
        <begin position="600"/>
        <end position="822"/>
    </location>
</feature>
<keyword evidence="2" id="KW-0067">ATP-binding</keyword>
<dbReference type="Gene3D" id="1.10.510.10">
    <property type="entry name" value="Transferase(Phosphotransferase) domain 1"/>
    <property type="match status" value="1"/>
</dbReference>
<feature type="compositionally biased region" description="Polar residues" evidence="3">
    <location>
        <begin position="628"/>
        <end position="644"/>
    </location>
</feature>
<feature type="region of interest" description="Disordered" evidence="3">
    <location>
        <begin position="408"/>
        <end position="520"/>
    </location>
</feature>
<dbReference type="SUPFAM" id="SSF56112">
    <property type="entry name" value="Protein kinase-like (PK-like)"/>
    <property type="match status" value="1"/>
</dbReference>
<accession>A0A8H7PH12</accession>
<gene>
    <name evidence="5" type="ORF">INT43_005242</name>
</gene>
<feature type="region of interest" description="Disordered" evidence="3">
    <location>
        <begin position="558"/>
        <end position="588"/>
    </location>
</feature>
<feature type="region of interest" description="Disordered" evidence="3">
    <location>
        <begin position="1"/>
        <end position="76"/>
    </location>
</feature>
<feature type="compositionally biased region" description="Low complexity" evidence="3">
    <location>
        <begin position="558"/>
        <end position="568"/>
    </location>
</feature>
<protein>
    <recommendedName>
        <fullName evidence="4">Protein kinase domain-containing protein</fullName>
    </recommendedName>
</protein>
<dbReference type="InterPro" id="IPR011009">
    <property type="entry name" value="Kinase-like_dom_sf"/>
</dbReference>
<evidence type="ECO:0000256" key="3">
    <source>
        <dbReference type="SAM" id="MobiDB-lite"/>
    </source>
</evidence>
<evidence type="ECO:0000313" key="5">
    <source>
        <dbReference type="EMBL" id="KAG2173822.1"/>
    </source>
</evidence>
<evidence type="ECO:0000259" key="4">
    <source>
        <dbReference type="PROSITE" id="PS50011"/>
    </source>
</evidence>
<feature type="compositionally biased region" description="Polar residues" evidence="3">
    <location>
        <begin position="1"/>
        <end position="28"/>
    </location>
</feature>
<dbReference type="Pfam" id="PF00069">
    <property type="entry name" value="Pkinase"/>
    <property type="match status" value="1"/>
</dbReference>
<feature type="compositionally biased region" description="Basic and acidic residues" evidence="3">
    <location>
        <begin position="778"/>
        <end position="791"/>
    </location>
</feature>
<comment type="caution">
    <text evidence="5">The sequence shown here is derived from an EMBL/GenBank/DDBJ whole genome shotgun (WGS) entry which is preliminary data.</text>
</comment>
<sequence length="972" mass="105056">MSSNLPTISRTQSNHSAVSVSPNADDTVSSNSPQSGSGQSPNHSASGSPSHQTRLNRSATTVKGSPHNPHHSKRTFSMSDTLNLSKLPSNLHLHENGQGGMNSPMTSSITASLHQLGEGAWSNRVEDFEIRKPIGYGSSAVVYSAVYKPLHKRIAIKIIDLDLFERNQIDELRRETALMALSKHTNVLRVYGSFVSGSKLYIVTPYLSGGSCLDIMKTSFVDGFDEISIATILKQALEGLIYLHKNGHIHRDVKAGNLLMDEDGTVLLADFGVSSSLVENGDNGLRKTFVGTPCWMAPEVMEQAGYDYKADIWSFGITAIELATGHAPFAKFPPMKVLMMTLSNDPPTLIRENAKRKYSKQFKEMIDLCLNKDPAKRPTAEKLLQHSFFKQAKKKDYLVKTLLTGIPPLDQRSHRKVPQKHHSITKTTDWDFDGDDNDDASKEATTETPDKEGVPIINTSSVSFAPEPVSSQPSTPATPSGNMKRHISFGDAVVKSPSPSSSPGQPTHPTQATAVSSQAPELVVPTAIAPRKSRFVIEDSSSEFGSTLPYGVPLAHSPSISHSPSASPDPKESNLTGGLYSNGSSASSSNQMLVGLGMAAIPNGSSNQASGYQPSQPSETEVKKGRFSVNQSHRGGTPTNEQDTWTDKSISRSGSQDNLEPKDRKSRFEIQHNQQQQQQQQLPTSSSQVRFETVPLSRENSHSQHSLHRDGHGKLSRFSVEPTSQSGRTSRESSKDREAHGSEAGTAGTASVECRKKGRFELTGGSSGTPVSGSQLELRPDKIDTQYHESGHSSASGSPSTSPSSSISRGQMSRLNDSRLADPASPHILTAHLEALLKQNETQRMILTDLYGGMSTPSSSISRSRAGSQSRPAALHAFEPIEPKPLSSSSDLLFGMEQLQQRMQAVLRDNESLHRENENLRRELERLRRSASATVINTASGSSAAPINVPAPSTPVSKYATPPEAGTSNPSN</sequence>
<dbReference type="OrthoDB" id="248923at2759"/>
<feature type="compositionally biased region" description="Basic and acidic residues" evidence="3">
    <location>
        <begin position="439"/>
        <end position="453"/>
    </location>
</feature>
<dbReference type="EMBL" id="JAEPQZ010000014">
    <property type="protein sequence ID" value="KAG2173822.1"/>
    <property type="molecule type" value="Genomic_DNA"/>
</dbReference>
<feature type="region of interest" description="Disordered" evidence="3">
    <location>
        <begin position="935"/>
        <end position="972"/>
    </location>
</feature>
<feature type="compositionally biased region" description="Polar residues" evidence="3">
    <location>
        <begin position="457"/>
        <end position="481"/>
    </location>
</feature>
<feature type="compositionally biased region" description="Basic and acidic residues" evidence="3">
    <location>
        <begin position="729"/>
        <end position="741"/>
    </location>
</feature>
<feature type="compositionally biased region" description="Low complexity" evidence="3">
    <location>
        <begin position="792"/>
        <end position="808"/>
    </location>
</feature>
<feature type="compositionally biased region" description="Polar residues" evidence="3">
    <location>
        <begin position="603"/>
        <end position="619"/>
    </location>
</feature>
<feature type="compositionally biased region" description="Basic and acidic residues" evidence="3">
    <location>
        <begin position="659"/>
        <end position="670"/>
    </location>
</feature>
<evidence type="ECO:0000256" key="1">
    <source>
        <dbReference type="ARBA" id="ARBA00008874"/>
    </source>
</evidence>
<keyword evidence="6" id="KW-1185">Reference proteome</keyword>
<dbReference type="GO" id="GO:0005524">
    <property type="term" value="F:ATP binding"/>
    <property type="evidence" value="ECO:0007669"/>
    <property type="project" value="UniProtKB-UniRule"/>
</dbReference>
<dbReference type="Proteomes" id="UP000654370">
    <property type="component" value="Unassembled WGS sequence"/>
</dbReference>
<name>A0A8H7PH12_MORIS</name>
<organism evidence="5 6">
    <name type="scientific">Mortierella isabellina</name>
    <name type="common">Filamentous fungus</name>
    <name type="synonym">Umbelopsis isabellina</name>
    <dbReference type="NCBI Taxonomy" id="91625"/>
    <lineage>
        <taxon>Eukaryota</taxon>
        <taxon>Fungi</taxon>
        <taxon>Fungi incertae sedis</taxon>
        <taxon>Mucoromycota</taxon>
        <taxon>Mucoromycotina</taxon>
        <taxon>Umbelopsidomycetes</taxon>
        <taxon>Umbelopsidales</taxon>
        <taxon>Umbelopsidaceae</taxon>
        <taxon>Umbelopsis</taxon>
    </lineage>
</organism>
<feature type="compositionally biased region" description="Polar residues" evidence="3">
    <location>
        <begin position="935"/>
        <end position="945"/>
    </location>
</feature>
<dbReference type="GO" id="GO:0004672">
    <property type="term" value="F:protein kinase activity"/>
    <property type="evidence" value="ECO:0007669"/>
    <property type="project" value="InterPro"/>
</dbReference>
<dbReference type="GO" id="GO:0043539">
    <property type="term" value="F:protein serine/threonine kinase activator activity"/>
    <property type="evidence" value="ECO:0007669"/>
    <property type="project" value="InterPro"/>
</dbReference>